<dbReference type="PROSITE" id="PS50022">
    <property type="entry name" value="FA58C_3"/>
    <property type="match status" value="1"/>
</dbReference>
<evidence type="ECO:0000256" key="6">
    <source>
        <dbReference type="ARBA" id="ARBA00022734"/>
    </source>
</evidence>
<keyword evidence="8" id="KW-1015">Disulfide bond</keyword>
<evidence type="ECO:0000313" key="11">
    <source>
        <dbReference type="EMBL" id="TCL66253.1"/>
    </source>
</evidence>
<dbReference type="GO" id="GO:0046872">
    <property type="term" value="F:metal ion binding"/>
    <property type="evidence" value="ECO:0007669"/>
    <property type="project" value="UniProtKB-KW"/>
</dbReference>
<dbReference type="GO" id="GO:0010185">
    <property type="term" value="P:regulation of cellular defense response"/>
    <property type="evidence" value="ECO:0007669"/>
    <property type="project" value="UniProtKB-ARBA"/>
</dbReference>
<dbReference type="SMART" id="SM00607">
    <property type="entry name" value="FTP"/>
    <property type="match status" value="1"/>
</dbReference>
<name>A0A4R1RJC8_9FLAO</name>
<dbReference type="InterPro" id="IPR006584">
    <property type="entry name" value="Cellulose-bd_IV"/>
</dbReference>
<dbReference type="InterPro" id="IPR000421">
    <property type="entry name" value="FA58C"/>
</dbReference>
<evidence type="ECO:0000259" key="10">
    <source>
        <dbReference type="PROSITE" id="PS51175"/>
    </source>
</evidence>
<sequence length="985" mass="106627">MKKLILIFPVLFLWVGNIQAQTILNTLQELVPYLDDDNANVKVAPGTYTITAADITAGTYGSVVPGVLASTQYAVFLFSGNNSTYDFTGVTINFKTEILSAFGVNDTREIQIIGNNNVLLNLTMVDDGSVNDAPADRATNIVIDGANNRVEGFHVSVKGSYPYGYGDIFGKGGGSVINHHKHSACLVRGNSNHLKNCTFIHRSYGHGIFMQAANDALIEGCHVEGELRTIAEVLAEEGTGSPADNVNFLTVWGYDLRNLTNNYRFSLHEDGIRDYNGGTTIIDGVEYERTVYNTTVINCTIIKMRSGVTLGLGRGTQNVTNCTALACESGFWVRDNGNIVNSRGDASVGPLYSEDASRSGVTADLTLLDNYVDKIGNTPSLYMGGSNHNFTLHDGTTSFNNEIEILIGGKRYAHRFLEGSGEEPAYRDTNNVTLINNTQYPIVLGDNATNNNVTTCGIVTDNGSGNTITNSTTCDYDRPCDNTADNLQAECYDTMFGVAIQDIAGGSNEREVFDINAGDWLSFNTIDLTGVVSIEVKASGVKNDVSLEVRQGSQTGTLLATIPISSTSSYSTYQTFSADLNQAVNGLSNVYFVANTGSQTGELFNIDMLRFAEDPCGKSIDNPFARVNAEDFCDSSGVVVEDLSVFNKVVSNIENTDYIKFPNVNFGTDTVYNTINILAASATTGGTLEIRSDAIDGNILATVTIENTGDWNQYNSFSGTVSNPITGVHDLYFIFKGTSGYLFKLDWFQFTQYIPELTNLALATNGGIASQSTTDYSGEASRGNDGNTNGNFGGNSVTHTAHGTNGSNTLKWWQVDLGANKAIWEIVIYGRTGSNYINDLNNFTVEVLNAHGDVTFTQFYANYPSVRPLTIDTGNITGKIVRVSKTSDRGLSLAEVEVYGTSTLSVNNEVVNNIKIYPNPVSDVFRITESVGASVEIYNIDGKLLLKKAIENNNQALDISNFTSGLYFAKIENEGKVVIKKIIKH</sequence>
<dbReference type="Pfam" id="PF18962">
    <property type="entry name" value="Por_Secre_tail"/>
    <property type="match status" value="1"/>
</dbReference>
<dbReference type="OrthoDB" id="9775889at2"/>
<accession>A0A4R1RJC8</accession>
<evidence type="ECO:0000256" key="5">
    <source>
        <dbReference type="ARBA" id="ARBA00022729"/>
    </source>
</evidence>
<feature type="domain" description="CBM6" evidence="10">
    <location>
        <begin position="625"/>
        <end position="751"/>
    </location>
</feature>
<dbReference type="Pfam" id="PF22633">
    <property type="entry name" value="F5_F8_type_C_2"/>
    <property type="match status" value="1"/>
</dbReference>
<keyword evidence="4" id="KW-0479">Metal-binding</keyword>
<dbReference type="PROSITE" id="PS51175">
    <property type="entry name" value="CBM6"/>
    <property type="match status" value="2"/>
</dbReference>
<dbReference type="Proteomes" id="UP000295455">
    <property type="component" value="Unassembled WGS sequence"/>
</dbReference>
<dbReference type="RefSeq" id="WP_132217726.1">
    <property type="nucleotide sequence ID" value="NZ_OX156936.1"/>
</dbReference>
<dbReference type="InterPro" id="IPR051941">
    <property type="entry name" value="BG_Antigen-Binding_Lectin"/>
</dbReference>
<keyword evidence="6" id="KW-0430">Lectin</keyword>
<evidence type="ECO:0000313" key="12">
    <source>
        <dbReference type="Proteomes" id="UP000295455"/>
    </source>
</evidence>
<comment type="similarity">
    <text evidence="2">Belongs to the fucolectin family.</text>
</comment>
<evidence type="ECO:0000256" key="1">
    <source>
        <dbReference type="ARBA" id="ARBA00002219"/>
    </source>
</evidence>
<dbReference type="Gene3D" id="2.60.120.260">
    <property type="entry name" value="Galactose-binding domain-like"/>
    <property type="match status" value="3"/>
</dbReference>
<dbReference type="PANTHER" id="PTHR45713:SF6">
    <property type="entry name" value="F5_8 TYPE C DOMAIN-CONTAINING PROTEIN"/>
    <property type="match status" value="1"/>
</dbReference>
<comment type="caution">
    <text evidence="11">The sequence shown here is derived from an EMBL/GenBank/DDBJ whole genome shotgun (WGS) entry which is preliminary data.</text>
</comment>
<dbReference type="SMART" id="SM00606">
    <property type="entry name" value="CBD_IV"/>
    <property type="match status" value="2"/>
</dbReference>
<keyword evidence="5" id="KW-0732">Signal</keyword>
<dbReference type="PANTHER" id="PTHR45713">
    <property type="entry name" value="FTP DOMAIN-CONTAINING PROTEIN"/>
    <property type="match status" value="1"/>
</dbReference>
<dbReference type="AlphaFoldDB" id="A0A4R1RJC8"/>
<proteinExistence type="inferred from homology"/>
<protein>
    <submittedName>
        <fullName evidence="11">Putative secreted protein (Por secretion system target)</fullName>
    </submittedName>
</protein>
<evidence type="ECO:0000256" key="2">
    <source>
        <dbReference type="ARBA" id="ARBA00010147"/>
    </source>
</evidence>
<comment type="subunit">
    <text evidence="3">Homotrimer.</text>
</comment>
<comment type="function">
    <text evidence="1">Acts as a defensive agent. Recognizes blood group fucosylated oligosaccharides including A, B, H and Lewis B-type antigens. Does not recognize Lewis A antigen and has low affinity for monovalent haptens.</text>
</comment>
<dbReference type="NCBIfam" id="TIGR04183">
    <property type="entry name" value="Por_Secre_tail"/>
    <property type="match status" value="1"/>
</dbReference>
<dbReference type="GO" id="GO:0042806">
    <property type="term" value="F:fucose binding"/>
    <property type="evidence" value="ECO:0007669"/>
    <property type="project" value="UniProtKB-ARBA"/>
</dbReference>
<feature type="domain" description="F5/8 type C" evidence="9">
    <location>
        <begin position="757"/>
        <end position="901"/>
    </location>
</feature>
<dbReference type="InterPro" id="IPR008979">
    <property type="entry name" value="Galactose-bd-like_sf"/>
</dbReference>
<organism evidence="11 12">
    <name type="scientific">Mariniflexile fucanivorans</name>
    <dbReference type="NCBI Taxonomy" id="264023"/>
    <lineage>
        <taxon>Bacteria</taxon>
        <taxon>Pseudomonadati</taxon>
        <taxon>Bacteroidota</taxon>
        <taxon>Flavobacteriia</taxon>
        <taxon>Flavobacteriales</taxon>
        <taxon>Flavobacteriaceae</taxon>
        <taxon>Mariniflexile</taxon>
    </lineage>
</organism>
<dbReference type="EMBL" id="SLUP01000004">
    <property type="protein sequence ID" value="TCL66253.1"/>
    <property type="molecule type" value="Genomic_DNA"/>
</dbReference>
<dbReference type="InterPro" id="IPR005084">
    <property type="entry name" value="CBM6"/>
</dbReference>
<dbReference type="SUPFAM" id="SSF49785">
    <property type="entry name" value="Galactose-binding domain-like"/>
    <property type="match status" value="3"/>
</dbReference>
<keyword evidence="7" id="KW-0106">Calcium</keyword>
<dbReference type="InterPro" id="IPR026444">
    <property type="entry name" value="Secre_tail"/>
</dbReference>
<evidence type="ECO:0000256" key="4">
    <source>
        <dbReference type="ARBA" id="ARBA00022723"/>
    </source>
</evidence>
<dbReference type="CDD" id="cd04084">
    <property type="entry name" value="CBM6_xylanase-like"/>
    <property type="match status" value="2"/>
</dbReference>
<dbReference type="Pfam" id="PF03422">
    <property type="entry name" value="CBM_6"/>
    <property type="match status" value="2"/>
</dbReference>
<dbReference type="InterPro" id="IPR006585">
    <property type="entry name" value="FTP1"/>
</dbReference>
<feature type="domain" description="CBM6" evidence="10">
    <location>
        <begin position="485"/>
        <end position="612"/>
    </location>
</feature>
<reference evidence="11 12" key="1">
    <citation type="submission" date="2019-03" db="EMBL/GenBank/DDBJ databases">
        <title>Genomic Encyclopedia of Type Strains, Phase IV (KMG-IV): sequencing the most valuable type-strain genomes for metagenomic binning, comparative biology and taxonomic classification.</title>
        <authorList>
            <person name="Goeker M."/>
        </authorList>
    </citation>
    <scope>NUCLEOTIDE SEQUENCE [LARGE SCALE GENOMIC DNA]</scope>
    <source>
        <strain evidence="11 12">DSM 18792</strain>
    </source>
</reference>
<gene>
    <name evidence="11" type="ORF">EV196_104284</name>
</gene>
<evidence type="ECO:0000259" key="9">
    <source>
        <dbReference type="PROSITE" id="PS50022"/>
    </source>
</evidence>
<evidence type="ECO:0000256" key="3">
    <source>
        <dbReference type="ARBA" id="ARBA00011233"/>
    </source>
</evidence>
<keyword evidence="12" id="KW-1185">Reference proteome</keyword>
<evidence type="ECO:0000256" key="8">
    <source>
        <dbReference type="ARBA" id="ARBA00023157"/>
    </source>
</evidence>
<evidence type="ECO:0000256" key="7">
    <source>
        <dbReference type="ARBA" id="ARBA00022837"/>
    </source>
</evidence>